<dbReference type="PANTHER" id="PTHR34322">
    <property type="entry name" value="TRANSPOSASE, Y1_TNP DOMAIN-CONTAINING"/>
    <property type="match status" value="1"/>
</dbReference>
<dbReference type="Pfam" id="PF01797">
    <property type="entry name" value="Y1_Tnp"/>
    <property type="match status" value="1"/>
</dbReference>
<dbReference type="Proteomes" id="UP000178797">
    <property type="component" value="Unassembled WGS sequence"/>
</dbReference>
<sequence>MSRIPRPVAVEYPHHITQRGNYQQKVFEEEEDYQYYLEWLYDYSRKYSLNIWAYCLMTNHVHFVAVPMEINSLAKTFNTLHMRYSQYFNKKKNLKGHLWQGRFFSCILDEKHVYASVRYVGNNPVRAGIVGVPHEYKWSSAKSRIYKKHNPVLSNDCFLDKEIIDWSTYLMKSGDEDMIVSIRENTKASRPCGDEGFVTKMEGLLGRELKAQPRGRPCDDKK</sequence>
<proteinExistence type="predicted"/>
<protein>
    <recommendedName>
        <fullName evidence="1">Transposase IS200-like domain-containing protein</fullName>
    </recommendedName>
</protein>
<reference evidence="2 3" key="1">
    <citation type="journal article" date="2016" name="Nat. Commun.">
        <title>Thousands of microbial genomes shed light on interconnected biogeochemical processes in an aquifer system.</title>
        <authorList>
            <person name="Anantharaman K."/>
            <person name="Brown C.T."/>
            <person name="Hug L.A."/>
            <person name="Sharon I."/>
            <person name="Castelle C.J."/>
            <person name="Probst A.J."/>
            <person name="Thomas B.C."/>
            <person name="Singh A."/>
            <person name="Wilkins M.J."/>
            <person name="Karaoz U."/>
            <person name="Brodie E.L."/>
            <person name="Williams K.H."/>
            <person name="Hubbard S.S."/>
            <person name="Banfield J.F."/>
        </authorList>
    </citation>
    <scope>NUCLEOTIDE SEQUENCE [LARGE SCALE GENOMIC DNA]</scope>
</reference>
<dbReference type="SMART" id="SM01321">
    <property type="entry name" value="Y1_Tnp"/>
    <property type="match status" value="1"/>
</dbReference>
<dbReference type="EMBL" id="MGDE01000142">
    <property type="protein sequence ID" value="OGL45325.1"/>
    <property type="molecule type" value="Genomic_DNA"/>
</dbReference>
<dbReference type="GO" id="GO:0004803">
    <property type="term" value="F:transposase activity"/>
    <property type="evidence" value="ECO:0007669"/>
    <property type="project" value="InterPro"/>
</dbReference>
<dbReference type="GO" id="GO:0006313">
    <property type="term" value="P:DNA transposition"/>
    <property type="evidence" value="ECO:0007669"/>
    <property type="project" value="InterPro"/>
</dbReference>
<gene>
    <name evidence="2" type="ORF">A2W05_01480</name>
</gene>
<dbReference type="AlphaFoldDB" id="A0A1F7RUS7"/>
<dbReference type="Gene3D" id="3.30.70.1290">
    <property type="entry name" value="Transposase IS200-like"/>
    <property type="match status" value="1"/>
</dbReference>
<accession>A0A1F7RUS7</accession>
<dbReference type="InterPro" id="IPR036515">
    <property type="entry name" value="Transposase_17_sf"/>
</dbReference>
<evidence type="ECO:0000313" key="3">
    <source>
        <dbReference type="Proteomes" id="UP000178797"/>
    </source>
</evidence>
<evidence type="ECO:0000259" key="1">
    <source>
        <dbReference type="SMART" id="SM01321"/>
    </source>
</evidence>
<dbReference type="PANTHER" id="PTHR34322:SF2">
    <property type="entry name" value="TRANSPOSASE IS200-LIKE DOMAIN-CONTAINING PROTEIN"/>
    <property type="match status" value="1"/>
</dbReference>
<comment type="caution">
    <text evidence="2">The sequence shown here is derived from an EMBL/GenBank/DDBJ whole genome shotgun (WGS) entry which is preliminary data.</text>
</comment>
<dbReference type="GO" id="GO:0003677">
    <property type="term" value="F:DNA binding"/>
    <property type="evidence" value="ECO:0007669"/>
    <property type="project" value="InterPro"/>
</dbReference>
<dbReference type="InterPro" id="IPR002686">
    <property type="entry name" value="Transposase_17"/>
</dbReference>
<organism evidence="2 3">
    <name type="scientific">Candidatus Schekmanbacteria bacterium RBG_16_38_10</name>
    <dbReference type="NCBI Taxonomy" id="1817879"/>
    <lineage>
        <taxon>Bacteria</taxon>
        <taxon>Candidatus Schekmaniibacteriota</taxon>
    </lineage>
</organism>
<evidence type="ECO:0000313" key="2">
    <source>
        <dbReference type="EMBL" id="OGL45325.1"/>
    </source>
</evidence>
<name>A0A1F7RUS7_9BACT</name>
<feature type="domain" description="Transposase IS200-like" evidence="1">
    <location>
        <begin position="9"/>
        <end position="123"/>
    </location>
</feature>
<dbReference type="SUPFAM" id="SSF143422">
    <property type="entry name" value="Transposase IS200-like"/>
    <property type="match status" value="1"/>
</dbReference>